<feature type="compositionally biased region" description="Basic and acidic residues" evidence="20">
    <location>
        <begin position="363"/>
        <end position="381"/>
    </location>
</feature>
<dbReference type="InterPro" id="IPR012290">
    <property type="entry name" value="Fibrinogen_a/b/g_coil_dom"/>
</dbReference>
<dbReference type="PROSITE" id="PS00514">
    <property type="entry name" value="FIBRINOGEN_C_1"/>
    <property type="match status" value="1"/>
</dbReference>
<evidence type="ECO:0000256" key="3">
    <source>
        <dbReference type="ARBA" id="ARBA00022525"/>
    </source>
</evidence>
<dbReference type="FunFam" id="4.10.530.10:FF:000002">
    <property type="entry name" value="Fibrinogen gamma chain"/>
    <property type="match status" value="1"/>
</dbReference>
<dbReference type="GO" id="GO:0045087">
    <property type="term" value="P:innate immune response"/>
    <property type="evidence" value="ECO:0007669"/>
    <property type="project" value="UniProtKB-KW"/>
</dbReference>
<dbReference type="InterPro" id="IPR021996">
    <property type="entry name" value="Fibrinogen_aC"/>
</dbReference>
<dbReference type="HOGENOM" id="CLU_013807_0_0_1"/>
<evidence type="ECO:0000256" key="9">
    <source>
        <dbReference type="ARBA" id="ARBA00022837"/>
    </source>
</evidence>
<dbReference type="PROSITE" id="PS51406">
    <property type="entry name" value="FIBRINOGEN_C_2"/>
    <property type="match status" value="1"/>
</dbReference>
<dbReference type="SMR" id="G1T0X2"/>
<dbReference type="Gene3D" id="1.20.5.50">
    <property type="match status" value="1"/>
</dbReference>
<dbReference type="Ensembl" id="ENSOCUT00000011239.4">
    <property type="protein sequence ID" value="ENSOCUP00000009673.3"/>
    <property type="gene ID" value="ENSOCUG00000011239.4"/>
</dbReference>
<sequence>MFSMKILCLLLCAVGTVWTVDPGESTFIDEGATGRGPRVVDKPPSSCKEADWPFCADDDWNQKCPSGCRMKGLIDEMNQDFTDRMNKLRNSLFDYQKNNKDSSSVVTNIMEYLRGNLATANNYDTTYNQVSEELRRRIEVLQRKVIEKVQHIKLLQNNVRAQLIDMKRLEVDIDIKIRSCQGSCNRVLSHEVNLKDYEDQQKQLEQVIAKDLLPPPDRQYLPTIKMTPVADLVPGEYKSQLQKAHPEWKALTEMKQMKVVVEKSGRGETARGDSASFGTGSETGSHRNPGHGSEGPWPTGSSGSSTSHWTSGSFGSGNVGTRNPGISGHGSIRPDSSGHGSTRPTHPDWGTFEEISGNVSPGTKKEFHTEKLVTSKGDKEMLISNERATSGSSSSTSTVRRSCSKTITKTVTGPDGHKQVVKEVVHSEDGSECPEVPDLDSMHSFMSRGSLDDFSFRHPGEASFFDTSSTGKASTFPGLLSTSFKEFGSKSQSMGSESDFFTDAEGAGSHHTSFPSSGKTTTHRKQIVTSHTAFNRGGSTVESKSYKMADEAGGEADQELRHTHTSRRTHAKVRPSRDCDDVLQTHPSGAQSGIFNIKLPGSSKIFSVYCDQETSLGGWLLIQQRMDGSLNFNRTWQDYKRGFGSLNDKGEGEFWLGNDQLHLLTLRASVLRVELEDWDGRGAYAEYHFRVGSEAEGYALQVSSYEGTAGDALIEGSVEEGAEYTSHNSMQFSTFDRDADHWEENCAEVYGGGWWYNNCQAANLNGIYYPGGPYDPRNNSPYEIENGVVWVPFRGADYSLRAVRMKIRPLRTP</sequence>
<dbReference type="GeneID" id="100353616"/>
<dbReference type="RefSeq" id="XP_002716943.1">
    <property type="nucleotide sequence ID" value="XM_002716897.5"/>
</dbReference>
<evidence type="ECO:0000256" key="5">
    <source>
        <dbReference type="ARBA" id="ARBA00022588"/>
    </source>
</evidence>
<dbReference type="SUPFAM" id="SSF58010">
    <property type="entry name" value="Fibrinogen coiled-coil and central regions"/>
    <property type="match status" value="1"/>
</dbReference>
<evidence type="ECO:0000259" key="22">
    <source>
        <dbReference type="PROSITE" id="PS51406"/>
    </source>
</evidence>
<dbReference type="InParanoid" id="G1T0X2"/>
<evidence type="ECO:0000256" key="11">
    <source>
        <dbReference type="ARBA" id="ARBA00023054"/>
    </source>
</evidence>
<keyword evidence="7" id="KW-0479">Metal-binding</keyword>
<dbReference type="Pfam" id="PF08702">
    <property type="entry name" value="Fib_alpha"/>
    <property type="match status" value="1"/>
</dbReference>
<feature type="compositionally biased region" description="Low complexity" evidence="20">
    <location>
        <begin position="294"/>
        <end position="313"/>
    </location>
</feature>
<dbReference type="NCBIfam" id="NF040941">
    <property type="entry name" value="GGGWT_bact"/>
    <property type="match status" value="1"/>
</dbReference>
<evidence type="ECO:0000313" key="23">
    <source>
        <dbReference type="Ensembl" id="ENSOCUP00000009673.3"/>
    </source>
</evidence>
<evidence type="ECO:0000256" key="1">
    <source>
        <dbReference type="ARBA" id="ARBA00004613"/>
    </source>
</evidence>
<feature type="chain" id="PRO_5023881714" description="Fibrinogen alpha chain" evidence="21">
    <location>
        <begin position="20"/>
        <end position="813"/>
    </location>
</feature>
<keyword evidence="4" id="KW-0597">Phosphoprotein</keyword>
<dbReference type="FunFam" id="1.20.5.50:FF:000006">
    <property type="entry name" value="Fibrinogen alpha chain"/>
    <property type="match status" value="1"/>
</dbReference>
<dbReference type="SUPFAM" id="SSF56496">
    <property type="entry name" value="Fibrinogen C-terminal domain-like"/>
    <property type="match status" value="1"/>
</dbReference>
<feature type="coiled-coil region" evidence="19">
    <location>
        <begin position="152"/>
        <end position="207"/>
    </location>
</feature>
<evidence type="ECO:0000256" key="21">
    <source>
        <dbReference type="SAM" id="SignalP"/>
    </source>
</evidence>
<dbReference type="GO" id="GO:0005102">
    <property type="term" value="F:signaling receptor binding"/>
    <property type="evidence" value="ECO:0007669"/>
    <property type="project" value="InterPro"/>
</dbReference>
<dbReference type="GO" id="GO:0030674">
    <property type="term" value="F:protein-macromolecule adaptor activity"/>
    <property type="evidence" value="ECO:0007669"/>
    <property type="project" value="TreeGrafter"/>
</dbReference>
<dbReference type="GO" id="GO:0046872">
    <property type="term" value="F:metal ion binding"/>
    <property type="evidence" value="ECO:0007669"/>
    <property type="project" value="UniProtKB-KW"/>
</dbReference>
<keyword evidence="16" id="KW-0379">Hydroxylation</keyword>
<evidence type="ECO:0000256" key="4">
    <source>
        <dbReference type="ARBA" id="ARBA00022553"/>
    </source>
</evidence>
<evidence type="ECO:0000256" key="13">
    <source>
        <dbReference type="ARBA" id="ARBA00023130"/>
    </source>
</evidence>
<evidence type="ECO:0000256" key="7">
    <source>
        <dbReference type="ARBA" id="ARBA00022723"/>
    </source>
</evidence>
<evidence type="ECO:0000256" key="18">
    <source>
        <dbReference type="ARBA" id="ARBA00054782"/>
    </source>
</evidence>
<evidence type="ECO:0000313" key="24">
    <source>
        <dbReference type="Proteomes" id="UP000001811"/>
    </source>
</evidence>
<feature type="region of interest" description="Disordered" evidence="20">
    <location>
        <begin position="263"/>
        <end position="402"/>
    </location>
</feature>
<dbReference type="GO" id="GO:0005201">
    <property type="term" value="F:extracellular matrix structural constituent"/>
    <property type="evidence" value="ECO:0007669"/>
    <property type="project" value="TreeGrafter"/>
</dbReference>
<dbReference type="GO" id="GO:0045202">
    <property type="term" value="C:synapse"/>
    <property type="evidence" value="ECO:0007669"/>
    <property type="project" value="Ensembl"/>
</dbReference>
<dbReference type="InterPro" id="IPR020837">
    <property type="entry name" value="Fibrinogen_CS"/>
</dbReference>
<dbReference type="EMBL" id="AAGW02045946">
    <property type="status" value="NOT_ANNOTATED_CDS"/>
    <property type="molecule type" value="Genomic_DNA"/>
</dbReference>
<accession>G1T0X2</accession>
<dbReference type="Proteomes" id="UP000001811">
    <property type="component" value="Chromosome 15"/>
</dbReference>
<dbReference type="GO" id="GO:0005938">
    <property type="term" value="C:cell cortex"/>
    <property type="evidence" value="ECO:0007669"/>
    <property type="project" value="Ensembl"/>
</dbReference>
<dbReference type="GO" id="GO:0070527">
    <property type="term" value="P:platelet aggregation"/>
    <property type="evidence" value="ECO:0007669"/>
    <property type="project" value="TreeGrafter"/>
</dbReference>
<keyword evidence="10" id="KW-0391">Immunity</keyword>
<evidence type="ECO:0000256" key="17">
    <source>
        <dbReference type="ARBA" id="ARBA00025974"/>
    </source>
</evidence>
<dbReference type="PANTHER" id="PTHR47221:SF3">
    <property type="entry name" value="FIBRINOGEN ALPHA CHAIN"/>
    <property type="match status" value="1"/>
</dbReference>
<keyword evidence="9" id="KW-0106">Calcium</keyword>
<evidence type="ECO:0000256" key="14">
    <source>
        <dbReference type="ARBA" id="ARBA00023157"/>
    </source>
</evidence>
<dbReference type="PANTHER" id="PTHR47221">
    <property type="entry name" value="FIBRINOGEN ALPHA CHAIN"/>
    <property type="match status" value="1"/>
</dbReference>
<dbReference type="KEGG" id="ocu:100353616"/>
<keyword evidence="6" id="KW-0356">Hemostasis</keyword>
<dbReference type="Pfam" id="PF00147">
    <property type="entry name" value="Fibrinogen_C"/>
    <property type="match status" value="1"/>
</dbReference>
<dbReference type="InterPro" id="IPR036056">
    <property type="entry name" value="Fibrinogen-like_C"/>
</dbReference>
<dbReference type="InterPro" id="IPR014716">
    <property type="entry name" value="Fibrinogen_a/b/g_C_1"/>
</dbReference>
<gene>
    <name evidence="23" type="primary">FGA</name>
</gene>
<keyword evidence="3" id="KW-0964">Secreted</keyword>
<organism evidence="23 24">
    <name type="scientific">Oryctolagus cuniculus</name>
    <name type="common">Rabbit</name>
    <dbReference type="NCBI Taxonomy" id="9986"/>
    <lineage>
        <taxon>Eukaryota</taxon>
        <taxon>Metazoa</taxon>
        <taxon>Chordata</taxon>
        <taxon>Craniata</taxon>
        <taxon>Vertebrata</taxon>
        <taxon>Euteleostomi</taxon>
        <taxon>Mammalia</taxon>
        <taxon>Eutheria</taxon>
        <taxon>Euarchontoglires</taxon>
        <taxon>Glires</taxon>
        <taxon>Lagomorpha</taxon>
        <taxon>Leporidae</taxon>
        <taxon>Oryctolagus</taxon>
    </lineage>
</organism>
<evidence type="ECO:0000256" key="6">
    <source>
        <dbReference type="ARBA" id="ARBA00022696"/>
    </source>
</evidence>
<feature type="signal peptide" evidence="21">
    <location>
        <begin position="1"/>
        <end position="19"/>
    </location>
</feature>
<evidence type="ECO:0000256" key="19">
    <source>
        <dbReference type="SAM" id="Coils"/>
    </source>
</evidence>
<evidence type="ECO:0000256" key="20">
    <source>
        <dbReference type="SAM" id="MobiDB-lite"/>
    </source>
</evidence>
<dbReference type="AlphaFoldDB" id="G1T0X2"/>
<dbReference type="CTD" id="2243"/>
<protein>
    <recommendedName>
        <fullName evidence="2">Fibrinogen alpha chain</fullName>
    </recommendedName>
</protein>
<dbReference type="InterPro" id="IPR002181">
    <property type="entry name" value="Fibrinogen_a/b/g_C_dom"/>
</dbReference>
<keyword evidence="13" id="KW-1064">Adaptive immunity</keyword>
<name>G1T0X2_RABIT</name>
<feature type="domain" description="Fibrinogen C-terminal" evidence="22">
    <location>
        <begin position="570"/>
        <end position="811"/>
    </location>
</feature>
<dbReference type="GeneTree" id="ENSGT00940000157467"/>
<keyword evidence="5" id="KW-0399">Innate immunity</keyword>
<keyword evidence="12" id="KW-0094">Blood coagulation</keyword>
<dbReference type="PaxDb" id="9986-ENSOCUP00000009673"/>
<keyword evidence="15" id="KW-0325">Glycoprotein</keyword>
<dbReference type="GO" id="GO:0034116">
    <property type="term" value="P:positive regulation of heterotypic cell-cell adhesion"/>
    <property type="evidence" value="ECO:0007669"/>
    <property type="project" value="TreeGrafter"/>
</dbReference>
<dbReference type="GO" id="GO:0072377">
    <property type="term" value="P:blood coagulation, common pathway"/>
    <property type="evidence" value="ECO:0007669"/>
    <property type="project" value="TreeGrafter"/>
</dbReference>
<reference evidence="23 24" key="1">
    <citation type="journal article" date="2011" name="Nature">
        <title>A high-resolution map of human evolutionary constraint using 29 mammals.</title>
        <authorList>
            <person name="Lindblad-Toh K."/>
            <person name="Garber M."/>
            <person name="Zuk O."/>
            <person name="Lin M.F."/>
            <person name="Parker B.J."/>
            <person name="Washietl S."/>
            <person name="Kheradpour P."/>
            <person name="Ernst J."/>
            <person name="Jordan G."/>
            <person name="Mauceli E."/>
            <person name="Ward L.D."/>
            <person name="Lowe C.B."/>
            <person name="Holloway A.K."/>
            <person name="Clamp M."/>
            <person name="Gnerre S."/>
            <person name="Alfoldi J."/>
            <person name="Beal K."/>
            <person name="Chang J."/>
            <person name="Clawson H."/>
            <person name="Cuff J."/>
            <person name="Di Palma F."/>
            <person name="Fitzgerald S."/>
            <person name="Flicek P."/>
            <person name="Guttman M."/>
            <person name="Hubisz M.J."/>
            <person name="Jaffe D.B."/>
            <person name="Jungreis I."/>
            <person name="Kent W.J."/>
            <person name="Kostka D."/>
            <person name="Lara M."/>
            <person name="Martins A.L."/>
            <person name="Massingham T."/>
            <person name="Moltke I."/>
            <person name="Raney B.J."/>
            <person name="Rasmussen M.D."/>
            <person name="Robinson J."/>
            <person name="Stark A."/>
            <person name="Vilella A.J."/>
            <person name="Wen J."/>
            <person name="Xie X."/>
            <person name="Zody M.C."/>
            <person name="Baldwin J."/>
            <person name="Bloom T."/>
            <person name="Chin C.W."/>
            <person name="Heiman D."/>
            <person name="Nicol R."/>
            <person name="Nusbaum C."/>
            <person name="Young S."/>
            <person name="Wilkinson J."/>
            <person name="Worley K.C."/>
            <person name="Kovar C.L."/>
            <person name="Muzny D.M."/>
            <person name="Gibbs R.A."/>
            <person name="Cree A."/>
            <person name="Dihn H.H."/>
            <person name="Fowler G."/>
            <person name="Jhangiani S."/>
            <person name="Joshi V."/>
            <person name="Lee S."/>
            <person name="Lewis L.R."/>
            <person name="Nazareth L.V."/>
            <person name="Okwuonu G."/>
            <person name="Santibanez J."/>
            <person name="Warren W.C."/>
            <person name="Mardis E.R."/>
            <person name="Weinstock G.M."/>
            <person name="Wilson R.K."/>
            <person name="Delehaunty K."/>
            <person name="Dooling D."/>
            <person name="Fronik C."/>
            <person name="Fulton L."/>
            <person name="Fulton B."/>
            <person name="Graves T."/>
            <person name="Minx P."/>
            <person name="Sodergren E."/>
            <person name="Birney E."/>
            <person name="Margulies E.H."/>
            <person name="Herrero J."/>
            <person name="Green E.D."/>
            <person name="Haussler D."/>
            <person name="Siepel A."/>
            <person name="Goldman N."/>
            <person name="Pollard K.S."/>
            <person name="Pedersen J.S."/>
            <person name="Lander E.S."/>
            <person name="Kellis M."/>
        </authorList>
    </citation>
    <scope>NUCLEOTIDE SEQUENCE [LARGE SCALE GENOMIC DNA]</scope>
    <source>
        <strain evidence="23 24">Thorbecke inbred</strain>
    </source>
</reference>
<feature type="region of interest" description="Disordered" evidence="20">
    <location>
        <begin position="504"/>
        <end position="523"/>
    </location>
</feature>
<feature type="compositionally biased region" description="Low complexity" evidence="20">
    <location>
        <begin position="384"/>
        <end position="402"/>
    </location>
</feature>
<dbReference type="Bgee" id="ENSOCUG00000011239">
    <property type="expression patterns" value="Expressed in liver and 14 other cell types or tissues"/>
</dbReference>
<keyword evidence="11 19" id="KW-0175">Coiled coil</keyword>
<dbReference type="STRING" id="9986.ENSOCUP00000009673"/>
<dbReference type="GO" id="GO:0051258">
    <property type="term" value="P:protein polymerization"/>
    <property type="evidence" value="ECO:0007669"/>
    <property type="project" value="InterPro"/>
</dbReference>
<dbReference type="GO" id="GO:0005577">
    <property type="term" value="C:fibrinogen complex"/>
    <property type="evidence" value="ECO:0007669"/>
    <property type="project" value="InterPro"/>
</dbReference>
<dbReference type="OrthoDB" id="9945370at2759"/>
<evidence type="ECO:0000256" key="2">
    <source>
        <dbReference type="ARBA" id="ARBA00017850"/>
    </source>
</evidence>
<reference evidence="23" key="2">
    <citation type="submission" date="2025-08" db="UniProtKB">
        <authorList>
            <consortium name="Ensembl"/>
        </authorList>
    </citation>
    <scope>IDENTIFICATION</scope>
    <source>
        <strain evidence="23">Thorbecke</strain>
    </source>
</reference>
<dbReference type="SMART" id="SM00186">
    <property type="entry name" value="FBG"/>
    <property type="match status" value="1"/>
</dbReference>
<keyword evidence="14" id="KW-1015">Disulfide bond</keyword>
<keyword evidence="24" id="KW-1185">Reference proteome</keyword>
<evidence type="ECO:0000256" key="12">
    <source>
        <dbReference type="ARBA" id="ARBA00023084"/>
    </source>
</evidence>
<evidence type="ECO:0000256" key="15">
    <source>
        <dbReference type="ARBA" id="ARBA00023180"/>
    </source>
</evidence>
<evidence type="ECO:0000256" key="16">
    <source>
        <dbReference type="ARBA" id="ARBA00023278"/>
    </source>
</evidence>
<dbReference type="FunFam" id="3.90.215.10:FF:000009">
    <property type="entry name" value="Fibrinogen alpha chain"/>
    <property type="match status" value="1"/>
</dbReference>
<dbReference type="CDD" id="cd00087">
    <property type="entry name" value="FReD"/>
    <property type="match status" value="1"/>
</dbReference>
<dbReference type="GO" id="GO:0002250">
    <property type="term" value="P:adaptive immune response"/>
    <property type="evidence" value="ECO:0007669"/>
    <property type="project" value="UniProtKB-KW"/>
</dbReference>
<dbReference type="Gene3D" id="3.90.215.10">
    <property type="entry name" value="Gamma Fibrinogen, chain A, domain 1"/>
    <property type="match status" value="1"/>
</dbReference>
<dbReference type="InterPro" id="IPR037579">
    <property type="entry name" value="FIB_ANG-like"/>
</dbReference>
<reference evidence="23" key="3">
    <citation type="submission" date="2025-09" db="UniProtKB">
        <authorList>
            <consortium name="Ensembl"/>
        </authorList>
    </citation>
    <scope>IDENTIFICATION</scope>
    <source>
        <strain evidence="23">Thorbecke</strain>
    </source>
</reference>
<dbReference type="SMART" id="SM01212">
    <property type="entry name" value="Fib_alpha"/>
    <property type="match status" value="1"/>
</dbReference>
<keyword evidence="8 21" id="KW-0732">Signal</keyword>
<proteinExistence type="predicted"/>
<dbReference type="FunCoup" id="G1T0X2">
    <property type="interactions" value="137"/>
</dbReference>
<evidence type="ECO:0000256" key="10">
    <source>
        <dbReference type="ARBA" id="ARBA00022859"/>
    </source>
</evidence>
<dbReference type="Pfam" id="PF12160">
    <property type="entry name" value="Fibrinogen_aC"/>
    <property type="match status" value="1"/>
</dbReference>
<dbReference type="Gene3D" id="4.10.530.10">
    <property type="entry name" value="Gamma-fibrinogen Carboxyl Terminal Fragment, domain 2"/>
    <property type="match status" value="1"/>
</dbReference>
<comment type="function">
    <text evidence="18">Cleaved by the protease thrombin to yield monomers which, together with fibrinogen beta (FGB) and fibrinogen gamma (FGG), polymerize to form an insoluble fibrin matrix. Fibrin has a major function in hemostasis as one of the primary components of blood clots. In addition, functions during the early stages of wound repair to stabilize the lesion and guide cell migration during re-epithelialization. Was originally thought to be essential for platelet aggregation, based on in vitro studies using anticoagulated blood. However, subsequent studies have shown that it is not absolutely required for thrombus formation in vivo. Enhances expression of SELP in activated platelets via an ITGB3-dependent pathway. Maternal fibrinogen is essential for successful pregnancy. Fibrin deposition is also associated with infection, where it protects against IFNG-mediated hemorrhage. May also facilitate the immune response via both innate and T-cell mediated pathways.</text>
</comment>
<feature type="compositionally biased region" description="Polar residues" evidence="20">
    <location>
        <begin position="510"/>
        <end position="520"/>
    </location>
</feature>
<comment type="subcellular location">
    <subcellularLocation>
        <location evidence="1">Secreted</location>
    </subcellularLocation>
</comment>
<comment type="subunit">
    <text evidence="17">Heterohexamer; disulfide linked. Contains 2 sets of 3 non-identical chains (alpha, beta and gamma). The 2 heterotrimers are in head to head conformation with the N-termini in a small central domain.</text>
</comment>
<dbReference type="GO" id="GO:0042730">
    <property type="term" value="P:fibrinolysis"/>
    <property type="evidence" value="ECO:0007669"/>
    <property type="project" value="TreeGrafter"/>
</dbReference>
<evidence type="ECO:0000256" key="8">
    <source>
        <dbReference type="ARBA" id="ARBA00022729"/>
    </source>
</evidence>